<sequence>MKTWRQIAFGSRTSLRRSRKASRNTPKGGVSWLHREMVTMFIDTLPFPYYNKVVGNVASSFANQVVVGERIELGIRRGKFSQSSNSVGFAKKLTLEKKKGETNAVLVESVFSKGRGNPISYSTQIHLQGSRPVVAYTNPPPTPYIPPYQARVDVGVAASFDNKRPA</sequence>
<organism evidence="1 2">
    <name type="scientific">Mucuna pruriens</name>
    <name type="common">Velvet bean</name>
    <name type="synonym">Dolichos pruriens</name>
    <dbReference type="NCBI Taxonomy" id="157652"/>
    <lineage>
        <taxon>Eukaryota</taxon>
        <taxon>Viridiplantae</taxon>
        <taxon>Streptophyta</taxon>
        <taxon>Embryophyta</taxon>
        <taxon>Tracheophyta</taxon>
        <taxon>Spermatophyta</taxon>
        <taxon>Magnoliopsida</taxon>
        <taxon>eudicotyledons</taxon>
        <taxon>Gunneridae</taxon>
        <taxon>Pentapetalae</taxon>
        <taxon>rosids</taxon>
        <taxon>fabids</taxon>
        <taxon>Fabales</taxon>
        <taxon>Fabaceae</taxon>
        <taxon>Papilionoideae</taxon>
        <taxon>50 kb inversion clade</taxon>
        <taxon>NPAAA clade</taxon>
        <taxon>indigoferoid/millettioid clade</taxon>
        <taxon>Phaseoleae</taxon>
        <taxon>Mucuna</taxon>
    </lineage>
</organism>
<dbReference type="OrthoDB" id="1750196at2759"/>
<name>A0A371F0M9_MUCPR</name>
<gene>
    <name evidence="1" type="ORF">CR513_48736</name>
</gene>
<evidence type="ECO:0000313" key="2">
    <source>
        <dbReference type="Proteomes" id="UP000257109"/>
    </source>
</evidence>
<proteinExistence type="predicted"/>
<protein>
    <submittedName>
        <fullName evidence="1">Uncharacterized protein</fullName>
    </submittedName>
</protein>
<comment type="caution">
    <text evidence="1">The sequence shown here is derived from an EMBL/GenBank/DDBJ whole genome shotgun (WGS) entry which is preliminary data.</text>
</comment>
<evidence type="ECO:0000313" key="1">
    <source>
        <dbReference type="EMBL" id="RDX71856.1"/>
    </source>
</evidence>
<dbReference type="EMBL" id="QJKJ01011171">
    <property type="protein sequence ID" value="RDX71856.1"/>
    <property type="molecule type" value="Genomic_DNA"/>
</dbReference>
<feature type="non-terminal residue" evidence="1">
    <location>
        <position position="1"/>
    </location>
</feature>
<dbReference type="Proteomes" id="UP000257109">
    <property type="component" value="Unassembled WGS sequence"/>
</dbReference>
<keyword evidence="2" id="KW-1185">Reference proteome</keyword>
<reference evidence="1" key="1">
    <citation type="submission" date="2018-05" db="EMBL/GenBank/DDBJ databases">
        <title>Draft genome of Mucuna pruriens seed.</title>
        <authorList>
            <person name="Nnadi N.E."/>
            <person name="Vos R."/>
            <person name="Hasami M.H."/>
            <person name="Devisetty U.K."/>
            <person name="Aguiy J.C."/>
        </authorList>
    </citation>
    <scope>NUCLEOTIDE SEQUENCE [LARGE SCALE GENOMIC DNA]</scope>
    <source>
        <strain evidence="1">JCA_2017</strain>
    </source>
</reference>
<accession>A0A371F0M9</accession>
<dbReference type="AlphaFoldDB" id="A0A371F0M9"/>